<gene>
    <name evidence="2" type="ORF">KIPB_004380</name>
</gene>
<proteinExistence type="predicted"/>
<evidence type="ECO:0000313" key="2">
    <source>
        <dbReference type="EMBL" id="GIQ83116.1"/>
    </source>
</evidence>
<dbReference type="Proteomes" id="UP000265618">
    <property type="component" value="Unassembled WGS sequence"/>
</dbReference>
<feature type="compositionally biased region" description="Basic and acidic residues" evidence="1">
    <location>
        <begin position="14"/>
        <end position="23"/>
    </location>
</feature>
<dbReference type="AlphaFoldDB" id="A0A9K3CTX7"/>
<feature type="region of interest" description="Disordered" evidence="1">
    <location>
        <begin position="1"/>
        <end position="79"/>
    </location>
</feature>
<sequence length="104" mass="11369">LRRSASSFALQSPHSDKRDKLKEATTPSMPTKGENRSFAALMRSGSLSELRPRLPPREDSTDSLYSACGEEEDRPPPAVTPLHAVALKLRLSMQSLATMDETAS</sequence>
<accession>A0A9K3CTX7</accession>
<organism evidence="2 3">
    <name type="scientific">Kipferlia bialata</name>
    <dbReference type="NCBI Taxonomy" id="797122"/>
    <lineage>
        <taxon>Eukaryota</taxon>
        <taxon>Metamonada</taxon>
        <taxon>Carpediemonas-like organisms</taxon>
        <taxon>Kipferlia</taxon>
    </lineage>
</organism>
<name>A0A9K3CTX7_9EUKA</name>
<dbReference type="EMBL" id="BDIP01000930">
    <property type="protein sequence ID" value="GIQ83116.1"/>
    <property type="molecule type" value="Genomic_DNA"/>
</dbReference>
<protein>
    <submittedName>
        <fullName evidence="2">Uncharacterized protein</fullName>
    </submittedName>
</protein>
<evidence type="ECO:0000313" key="3">
    <source>
        <dbReference type="Proteomes" id="UP000265618"/>
    </source>
</evidence>
<evidence type="ECO:0000256" key="1">
    <source>
        <dbReference type="SAM" id="MobiDB-lite"/>
    </source>
</evidence>
<keyword evidence="3" id="KW-1185">Reference proteome</keyword>
<feature type="compositionally biased region" description="Polar residues" evidence="1">
    <location>
        <begin position="1"/>
        <end position="13"/>
    </location>
</feature>
<comment type="caution">
    <text evidence="2">The sequence shown here is derived from an EMBL/GenBank/DDBJ whole genome shotgun (WGS) entry which is preliminary data.</text>
</comment>
<feature type="non-terminal residue" evidence="2">
    <location>
        <position position="104"/>
    </location>
</feature>
<feature type="compositionally biased region" description="Basic and acidic residues" evidence="1">
    <location>
        <begin position="50"/>
        <end position="60"/>
    </location>
</feature>
<reference evidence="2 3" key="1">
    <citation type="journal article" date="2018" name="PLoS ONE">
        <title>The draft genome of Kipferlia bialata reveals reductive genome evolution in fornicate parasites.</title>
        <authorList>
            <person name="Tanifuji G."/>
            <person name="Takabayashi S."/>
            <person name="Kume K."/>
            <person name="Takagi M."/>
            <person name="Nakayama T."/>
            <person name="Kamikawa R."/>
            <person name="Inagaki Y."/>
            <person name="Hashimoto T."/>
        </authorList>
    </citation>
    <scope>NUCLEOTIDE SEQUENCE [LARGE SCALE GENOMIC DNA]</scope>
    <source>
        <strain evidence="2">NY0173</strain>
    </source>
</reference>